<sequence length="46" mass="5695">MRLKLENIMKPDYKKIREGKLEMFRRFLEAKQRAEVEGRIKFKILL</sequence>
<protein>
    <submittedName>
        <fullName evidence="1">Uncharacterized protein</fullName>
    </submittedName>
</protein>
<name>A0A2U8UWM7_9CAUD</name>
<evidence type="ECO:0000313" key="1">
    <source>
        <dbReference type="EMBL" id="AWN08659.1"/>
    </source>
</evidence>
<reference evidence="1 2" key="1">
    <citation type="submission" date="2018-04" db="EMBL/GenBank/DDBJ databases">
        <title>Phage therapy in agriculture - a green tech approach to combat plant pathogenic bacteria.</title>
        <authorList>
            <person name="Djurhuus A.M."/>
            <person name="Carstens A.B."/>
            <person name="Hansen L.H."/>
        </authorList>
    </citation>
    <scope>NUCLEOTIDE SEQUENCE [LARGE SCALE GENOMIC DNA]</scope>
</reference>
<evidence type="ECO:0000313" key="2">
    <source>
        <dbReference type="Proteomes" id="UP000246222"/>
    </source>
</evidence>
<organism evidence="1 2">
    <name type="scientific">Erwinia phage Faunus</name>
    <dbReference type="NCBI Taxonomy" id="2182346"/>
    <lineage>
        <taxon>Viruses</taxon>
        <taxon>Duplodnaviria</taxon>
        <taxon>Heunggongvirae</taxon>
        <taxon>Uroviricota</taxon>
        <taxon>Caudoviricetes</taxon>
        <taxon>Chaseviridae</taxon>
        <taxon>Cleopatravirinae</taxon>
        <taxon>Faunusvirus</taxon>
        <taxon>Faunusvirus faunus</taxon>
    </lineage>
</organism>
<dbReference type="EMBL" id="MH191398">
    <property type="protein sequence ID" value="AWN08659.1"/>
    <property type="molecule type" value="Genomic_DNA"/>
</dbReference>
<dbReference type="RefSeq" id="YP_009802169.1">
    <property type="nucleotide sequence ID" value="NC_047978.1"/>
</dbReference>
<keyword evidence="2" id="KW-1185">Reference proteome</keyword>
<dbReference type="Proteomes" id="UP000246222">
    <property type="component" value="Segment"/>
</dbReference>
<proteinExistence type="predicted"/>
<dbReference type="GeneID" id="54992703"/>
<dbReference type="KEGG" id="vg:54992703"/>
<accession>A0A2U8UWM7</accession>
<dbReference type="Pfam" id="PF17588">
    <property type="entry name" value="DUF5486"/>
    <property type="match status" value="1"/>
</dbReference>
<dbReference type="InterPro" id="IPR035136">
    <property type="entry name" value="DUF5486"/>
</dbReference>